<dbReference type="InterPro" id="IPR037009">
    <property type="entry name" value="mRNA_triPase_Cet1_sf"/>
</dbReference>
<keyword evidence="2" id="KW-0116">cAMP-binding</keyword>
<dbReference type="InterPro" id="IPR018488">
    <property type="entry name" value="cNMP-bd_CS"/>
</dbReference>
<dbReference type="RefSeq" id="XP_027202772.1">
    <property type="nucleotide sequence ID" value="XM_027346971.1"/>
</dbReference>
<evidence type="ECO:0000256" key="7">
    <source>
        <dbReference type="ARBA" id="ARBA00047740"/>
    </source>
</evidence>
<evidence type="ECO:0000256" key="5">
    <source>
        <dbReference type="ARBA" id="ARBA00023149"/>
    </source>
</evidence>
<sequence>MAEQLQETDPISYVVVEAICQLFNNIETNNIPISELEIEARLGFIKDYFSNSRLKLPTKTEVLINDEKNQEHRTIFEGSIPYNSAKLLASYFVTNFGLPNNAFDFMIEEETNEALSKIFPHTYSKTGGSFVDENPQYKKFENARRVAISEECGIEEEDFVYPVYRKTEQERIELEKLILNTFPCNTVTADKRDILIDAFESINFKKDDVLMKEGDYGDALFIIAEGEVSVFKNIDGENKLVNKMFKDSIVGELALLYSSPRLATVIASENTRCWKLERPVFRKLVRESVVEKNKKYMEYLNKIELLQHLDISKKMQLTDVLHEVFFEPNAIIIKEGDVGDKIYMLIKGKAKALRHENGKEVLLKVYNDYAYFGELALLNNEKRKATVIAVTKCHSEECKLGVVLFGDFNAIYNENDSNSDHEELELFKILIAETGVVDVFADIDAFTFWLLSENNRINNIGSRLDYIFYKSTEKQKIKVISKEQRQYNGYLNCRVCLRNY</sequence>
<dbReference type="InterPro" id="IPR033469">
    <property type="entry name" value="CYTH-like_dom_sf"/>
</dbReference>
<keyword evidence="5" id="KW-0114">cAMP</keyword>
<name>A0A6P6YBL4_DERPT</name>
<feature type="domain" description="Cyclic nucleotide-binding" evidence="8">
    <location>
        <begin position="195"/>
        <end position="302"/>
    </location>
</feature>
<feature type="domain" description="Cyclic nucleotide-binding" evidence="8">
    <location>
        <begin position="305"/>
        <end position="393"/>
    </location>
</feature>
<comment type="catalytic activity">
    <reaction evidence="7">
        <text>a 5'-end triphospho-ribonucleoside in mRNA + H2O = a 5'-end diphospho-ribonucleoside in mRNA + phosphate + H(+)</text>
        <dbReference type="Rhea" id="RHEA:67004"/>
        <dbReference type="Rhea" id="RHEA-COMP:17164"/>
        <dbReference type="Rhea" id="RHEA-COMP:17165"/>
        <dbReference type="ChEBI" id="CHEBI:15377"/>
        <dbReference type="ChEBI" id="CHEBI:15378"/>
        <dbReference type="ChEBI" id="CHEBI:43474"/>
        <dbReference type="ChEBI" id="CHEBI:167616"/>
        <dbReference type="ChEBI" id="CHEBI:167618"/>
        <dbReference type="EC" id="3.6.1.74"/>
    </reaction>
    <physiologicalReaction direction="left-to-right" evidence="7">
        <dbReference type="Rhea" id="RHEA:67005"/>
    </physiologicalReaction>
</comment>
<dbReference type="Gene3D" id="2.60.120.10">
    <property type="entry name" value="Jelly Rolls"/>
    <property type="match status" value="2"/>
</dbReference>
<dbReference type="GO" id="GO:0140818">
    <property type="term" value="F:mRNA 5'-triphosphate monophosphatase activity"/>
    <property type="evidence" value="ECO:0007669"/>
    <property type="project" value="UniProtKB-EC"/>
</dbReference>
<evidence type="ECO:0000313" key="10">
    <source>
        <dbReference type="RefSeq" id="XP_027202772.1"/>
    </source>
</evidence>
<evidence type="ECO:0000313" key="9">
    <source>
        <dbReference type="Proteomes" id="UP000515146"/>
    </source>
</evidence>
<dbReference type="PROSITE" id="PS50042">
    <property type="entry name" value="CNMP_BINDING_3"/>
    <property type="match status" value="2"/>
</dbReference>
<dbReference type="GO" id="GO:0005829">
    <property type="term" value="C:cytosol"/>
    <property type="evidence" value="ECO:0007669"/>
    <property type="project" value="TreeGrafter"/>
</dbReference>
<dbReference type="InterPro" id="IPR036691">
    <property type="entry name" value="Endo/exonu/phosph_ase_sf"/>
</dbReference>
<dbReference type="InterPro" id="IPR014710">
    <property type="entry name" value="RmlC-like_jellyroll"/>
</dbReference>
<dbReference type="InterPro" id="IPR000595">
    <property type="entry name" value="cNMP-bd_dom"/>
</dbReference>
<dbReference type="Proteomes" id="UP000515146">
    <property type="component" value="Unplaced"/>
</dbReference>
<protein>
    <recommendedName>
        <fullName evidence="6">mRNA 5'-phosphatase</fullName>
        <ecNumber evidence="6">3.6.1.74</ecNumber>
    </recommendedName>
</protein>
<dbReference type="GO" id="GO:0034236">
    <property type="term" value="F:protein kinase A catalytic subunit binding"/>
    <property type="evidence" value="ECO:0007669"/>
    <property type="project" value="TreeGrafter"/>
</dbReference>
<evidence type="ECO:0000256" key="1">
    <source>
        <dbReference type="ARBA" id="ARBA00005753"/>
    </source>
</evidence>
<dbReference type="SUPFAM" id="SSF51206">
    <property type="entry name" value="cAMP-binding domain-like"/>
    <property type="match status" value="2"/>
</dbReference>
<dbReference type="GO" id="GO:0004862">
    <property type="term" value="F:cAMP-dependent protein kinase inhibitor activity"/>
    <property type="evidence" value="ECO:0007669"/>
    <property type="project" value="TreeGrafter"/>
</dbReference>
<dbReference type="PRINTS" id="PR00103">
    <property type="entry name" value="CAMPKINASE"/>
</dbReference>
<evidence type="ECO:0000256" key="2">
    <source>
        <dbReference type="ARBA" id="ARBA00022566"/>
    </source>
</evidence>
<dbReference type="SUPFAM" id="SSF56219">
    <property type="entry name" value="DNase I-like"/>
    <property type="match status" value="1"/>
</dbReference>
<dbReference type="KEGG" id="dpte:113796666"/>
<evidence type="ECO:0000256" key="4">
    <source>
        <dbReference type="ARBA" id="ARBA00022801"/>
    </source>
</evidence>
<gene>
    <name evidence="10" type="primary">LOC113796666</name>
</gene>
<evidence type="ECO:0000256" key="6">
    <source>
        <dbReference type="ARBA" id="ARBA00035028"/>
    </source>
</evidence>
<dbReference type="GO" id="GO:0030552">
    <property type="term" value="F:cAMP binding"/>
    <property type="evidence" value="ECO:0007669"/>
    <property type="project" value="UniProtKB-KW"/>
</dbReference>
<keyword evidence="3" id="KW-0507">mRNA processing</keyword>
<dbReference type="PANTHER" id="PTHR11635:SF152">
    <property type="entry name" value="CAMP-DEPENDENT PROTEIN KINASE TYPE I REGULATORY SUBUNIT-RELATED"/>
    <property type="match status" value="1"/>
</dbReference>
<dbReference type="SMART" id="SM00100">
    <property type="entry name" value="cNMP"/>
    <property type="match status" value="2"/>
</dbReference>
<dbReference type="Pfam" id="PF00027">
    <property type="entry name" value="cNMP_binding"/>
    <property type="match status" value="2"/>
</dbReference>
<keyword evidence="9" id="KW-1185">Reference proteome</keyword>
<organism evidence="9 10">
    <name type="scientific">Dermatophagoides pteronyssinus</name>
    <name type="common">European house dust mite</name>
    <dbReference type="NCBI Taxonomy" id="6956"/>
    <lineage>
        <taxon>Eukaryota</taxon>
        <taxon>Metazoa</taxon>
        <taxon>Ecdysozoa</taxon>
        <taxon>Arthropoda</taxon>
        <taxon>Chelicerata</taxon>
        <taxon>Arachnida</taxon>
        <taxon>Acari</taxon>
        <taxon>Acariformes</taxon>
        <taxon>Sarcoptiformes</taxon>
        <taxon>Astigmata</taxon>
        <taxon>Psoroptidia</taxon>
        <taxon>Analgoidea</taxon>
        <taxon>Pyroglyphidae</taxon>
        <taxon>Dermatophagoidinae</taxon>
        <taxon>Dermatophagoides</taxon>
    </lineage>
</organism>
<dbReference type="InterPro" id="IPR018490">
    <property type="entry name" value="cNMP-bd_dom_sf"/>
</dbReference>
<dbReference type="Pfam" id="PF03372">
    <property type="entry name" value="Exo_endo_phos"/>
    <property type="match status" value="1"/>
</dbReference>
<dbReference type="OrthoDB" id="417078at2759"/>
<keyword evidence="4" id="KW-0378">Hydrolase</keyword>
<comment type="similarity">
    <text evidence="1">Belongs to the cAMP-dependent kinase regulatory chain family.</text>
</comment>
<dbReference type="GO" id="GO:0005952">
    <property type="term" value="C:cAMP-dependent protein kinase complex"/>
    <property type="evidence" value="ECO:0007669"/>
    <property type="project" value="InterPro"/>
</dbReference>
<accession>A0A6P6YBL4</accession>
<keyword evidence="2" id="KW-0547">Nucleotide-binding</keyword>
<dbReference type="InParanoid" id="A0A6P6YBL4"/>
<reference evidence="10" key="1">
    <citation type="submission" date="2025-08" db="UniProtKB">
        <authorList>
            <consortium name="RefSeq"/>
        </authorList>
    </citation>
    <scope>IDENTIFICATION</scope>
    <source>
        <strain evidence="10">Airmid</strain>
    </source>
</reference>
<evidence type="ECO:0000259" key="8">
    <source>
        <dbReference type="PROSITE" id="PS50042"/>
    </source>
</evidence>
<dbReference type="GO" id="GO:0006397">
    <property type="term" value="P:mRNA processing"/>
    <property type="evidence" value="ECO:0007669"/>
    <property type="project" value="UniProtKB-KW"/>
</dbReference>
<dbReference type="SUPFAM" id="SSF55154">
    <property type="entry name" value="CYTH-like phosphatases"/>
    <property type="match status" value="1"/>
</dbReference>
<dbReference type="InterPro" id="IPR050503">
    <property type="entry name" value="cAMP-dep_PK_reg_su-like"/>
</dbReference>
<dbReference type="CDD" id="cd00038">
    <property type="entry name" value="CAP_ED"/>
    <property type="match status" value="2"/>
</dbReference>
<proteinExistence type="inferred from homology"/>
<dbReference type="GO" id="GO:0004651">
    <property type="term" value="F:polynucleotide 5'-phosphatase activity"/>
    <property type="evidence" value="ECO:0007669"/>
    <property type="project" value="InterPro"/>
</dbReference>
<dbReference type="EC" id="3.6.1.74" evidence="6"/>
<dbReference type="Gene3D" id="3.20.100.10">
    <property type="entry name" value="mRNA triphosphatase Cet1-like"/>
    <property type="match status" value="1"/>
</dbReference>
<dbReference type="PANTHER" id="PTHR11635">
    <property type="entry name" value="CAMP-DEPENDENT PROTEIN KINASE REGULATORY CHAIN"/>
    <property type="match status" value="1"/>
</dbReference>
<dbReference type="InterPro" id="IPR005135">
    <property type="entry name" value="Endo/exonuclease/phosphatase"/>
</dbReference>
<evidence type="ECO:0000256" key="3">
    <source>
        <dbReference type="ARBA" id="ARBA00022664"/>
    </source>
</evidence>
<dbReference type="AlphaFoldDB" id="A0A6P6YBL4"/>
<dbReference type="PROSITE" id="PS00888">
    <property type="entry name" value="CNMP_BINDING_1"/>
    <property type="match status" value="1"/>
</dbReference>